<dbReference type="Gene3D" id="3.30.1460.10">
    <property type="match status" value="1"/>
</dbReference>
<sequence length="152" mass="16465">MAIEDLVKELGRQMNLPLALDRQRGCRLVFDERWTVDIETAEDREDRVYLTAPIGPVPAGTGAALLREMLSANLYGRGTAGAALALDPVRNAVVVQRILPADRLDFATFQRAIEDLIDAARTWRERFAAGDGTTANAAGADPAAFEASAIRV</sequence>
<organism evidence="1 2">
    <name type="scientific">Prosthecodimorpha hirschii</name>
    <dbReference type="NCBI Taxonomy" id="665126"/>
    <lineage>
        <taxon>Bacteria</taxon>
        <taxon>Pseudomonadati</taxon>
        <taxon>Pseudomonadota</taxon>
        <taxon>Alphaproteobacteria</taxon>
        <taxon>Hyphomicrobiales</taxon>
        <taxon>Ancalomicrobiaceae</taxon>
        <taxon>Prosthecodimorpha</taxon>
    </lineage>
</organism>
<reference evidence="1 2" key="1">
    <citation type="submission" date="2015-09" db="EMBL/GenBank/DDBJ databases">
        <authorList>
            <person name="Jackson K.R."/>
            <person name="Lunt B.L."/>
            <person name="Fisher J.N.B."/>
            <person name="Gardner A.V."/>
            <person name="Bailey M.E."/>
            <person name="Deus L.M."/>
            <person name="Earl A.S."/>
            <person name="Gibby P.D."/>
            <person name="Hartmann K.A."/>
            <person name="Liu J.E."/>
            <person name="Manci A.M."/>
            <person name="Nielsen D.A."/>
            <person name="Solomon M.B."/>
            <person name="Breakwell D.P."/>
            <person name="Burnett S.H."/>
            <person name="Grose J.H."/>
        </authorList>
    </citation>
    <scope>NUCLEOTIDE SEQUENCE [LARGE SCALE GENOMIC DNA]</scope>
    <source>
        <strain evidence="1 2">16</strain>
    </source>
</reference>
<accession>A0A0P6VFM6</accession>
<dbReference type="SUPFAM" id="SSF69635">
    <property type="entry name" value="Type III secretory system chaperone-like"/>
    <property type="match status" value="1"/>
</dbReference>
<reference evidence="1 2" key="2">
    <citation type="submission" date="2015-10" db="EMBL/GenBank/DDBJ databases">
        <title>Draft Genome Sequence of Prosthecomicrobium hirschii ATCC 27832.</title>
        <authorList>
            <person name="Daniel J."/>
            <person name="Givan S.A."/>
            <person name="Brun Y.V."/>
            <person name="Brown P.J."/>
        </authorList>
    </citation>
    <scope>NUCLEOTIDE SEQUENCE [LARGE SCALE GENOMIC DNA]</scope>
    <source>
        <strain evidence="1 2">16</strain>
    </source>
</reference>
<keyword evidence="2" id="KW-1185">Reference proteome</keyword>
<dbReference type="Proteomes" id="UP000048984">
    <property type="component" value="Unassembled WGS sequence"/>
</dbReference>
<name>A0A0P6VFM6_9HYPH</name>
<proteinExistence type="predicted"/>
<dbReference type="Pfam" id="PF05932">
    <property type="entry name" value="CesT"/>
    <property type="match status" value="1"/>
</dbReference>
<dbReference type="STRING" id="665126.ABB55_00100"/>
<dbReference type="InterPro" id="IPR010261">
    <property type="entry name" value="Tir_chaperone"/>
</dbReference>
<evidence type="ECO:0000313" key="1">
    <source>
        <dbReference type="EMBL" id="KPL50828.1"/>
    </source>
</evidence>
<dbReference type="EMBL" id="LJYW01000001">
    <property type="protein sequence ID" value="KPL50828.1"/>
    <property type="molecule type" value="Genomic_DNA"/>
</dbReference>
<dbReference type="RefSeq" id="WP_054356991.1">
    <property type="nucleotide sequence ID" value="NZ_LJYW01000001.1"/>
</dbReference>
<protein>
    <recommendedName>
        <fullName evidence="3">Type III secretion system chaperone</fullName>
    </recommendedName>
</protein>
<evidence type="ECO:0000313" key="2">
    <source>
        <dbReference type="Proteomes" id="UP000048984"/>
    </source>
</evidence>
<dbReference type="AlphaFoldDB" id="A0A0P6VFM6"/>
<evidence type="ECO:0008006" key="3">
    <source>
        <dbReference type="Google" id="ProtNLM"/>
    </source>
</evidence>
<dbReference type="CDD" id="cd16364">
    <property type="entry name" value="T3SC_I-like"/>
    <property type="match status" value="1"/>
</dbReference>
<dbReference type="GO" id="GO:0030254">
    <property type="term" value="P:protein secretion by the type III secretion system"/>
    <property type="evidence" value="ECO:0007669"/>
    <property type="project" value="InterPro"/>
</dbReference>
<gene>
    <name evidence="1" type="ORF">ABB55_00100</name>
</gene>
<comment type="caution">
    <text evidence="1">The sequence shown here is derived from an EMBL/GenBank/DDBJ whole genome shotgun (WGS) entry which is preliminary data.</text>
</comment>